<keyword evidence="6" id="KW-1185">Reference proteome</keyword>
<proteinExistence type="inferred from homology"/>
<dbReference type="EMBL" id="CAJNOI010000264">
    <property type="protein sequence ID" value="CAF1216363.1"/>
    <property type="molecule type" value="Genomic_DNA"/>
</dbReference>
<dbReference type="SMART" id="SM00101">
    <property type="entry name" value="14_3_3"/>
    <property type="match status" value="1"/>
</dbReference>
<dbReference type="PANTHER" id="PTHR18860">
    <property type="entry name" value="14-3-3 PROTEIN"/>
    <property type="match status" value="1"/>
</dbReference>
<dbReference type="PIRSF" id="PIRSF000868">
    <property type="entry name" value="14-3-3"/>
    <property type="match status" value="1"/>
</dbReference>
<dbReference type="AlphaFoldDB" id="A0A815D810"/>
<dbReference type="InterPro" id="IPR023410">
    <property type="entry name" value="14-3-3_domain"/>
</dbReference>
<reference evidence="5" key="1">
    <citation type="submission" date="2021-02" db="EMBL/GenBank/DDBJ databases">
        <authorList>
            <person name="Nowell W R."/>
        </authorList>
    </citation>
    <scope>NUCLEOTIDE SEQUENCE</scope>
</reference>
<dbReference type="SUPFAM" id="SSF48445">
    <property type="entry name" value="14-3-3 protein"/>
    <property type="match status" value="1"/>
</dbReference>
<dbReference type="InterPro" id="IPR000308">
    <property type="entry name" value="14-3-3"/>
</dbReference>
<name>A0A815D810_9BILA</name>
<dbReference type="Proteomes" id="UP000663832">
    <property type="component" value="Unassembled WGS sequence"/>
</dbReference>
<dbReference type="Gene3D" id="1.20.190.20">
    <property type="entry name" value="14-3-3 domain"/>
    <property type="match status" value="1"/>
</dbReference>
<feature type="domain" description="14-3-3" evidence="3">
    <location>
        <begin position="1"/>
        <end position="222"/>
    </location>
</feature>
<gene>
    <name evidence="4" type="ORF">BJG266_LOCUS27729</name>
    <name evidence="5" type="ORF">QVE165_LOCUS30831</name>
</gene>
<dbReference type="OrthoDB" id="10260625at2759"/>
<organism evidence="5 6">
    <name type="scientific">Adineta steineri</name>
    <dbReference type="NCBI Taxonomy" id="433720"/>
    <lineage>
        <taxon>Eukaryota</taxon>
        <taxon>Metazoa</taxon>
        <taxon>Spiralia</taxon>
        <taxon>Gnathifera</taxon>
        <taxon>Rotifera</taxon>
        <taxon>Eurotatoria</taxon>
        <taxon>Bdelloidea</taxon>
        <taxon>Adinetida</taxon>
        <taxon>Adinetidae</taxon>
        <taxon>Adineta</taxon>
    </lineage>
</organism>
<dbReference type="EMBL" id="CAJNOM010000259">
    <property type="protein sequence ID" value="CAF1293491.1"/>
    <property type="molecule type" value="Genomic_DNA"/>
</dbReference>
<sequence>MVVAMKNVVESNSELATDERSLLSRAYRYAISSCRLSWRVISIIELEAQGFERQREMVKAYREQIENELKDICYELLSLLDKYLIPTVTTIESKVFYLKMKGDYYRYLTEITTGNEQRKFIEESKHAYKNGFDIAQDQMTVTHPMRLNLALNLSVFCYEFLSETDLACHLAKKAFDGAVSGLDCISGDSYKDSTIIMQLLRDNLKVWTKNQHDLNDIDQSREQQ</sequence>
<evidence type="ECO:0000313" key="5">
    <source>
        <dbReference type="EMBL" id="CAF1293491.1"/>
    </source>
</evidence>
<evidence type="ECO:0000259" key="3">
    <source>
        <dbReference type="SMART" id="SM00101"/>
    </source>
</evidence>
<comment type="similarity">
    <text evidence="1">Belongs to the 14-3-3 family.</text>
</comment>
<accession>A0A815D810</accession>
<dbReference type="Pfam" id="PF00244">
    <property type="entry name" value="14-3-3"/>
    <property type="match status" value="1"/>
</dbReference>
<evidence type="ECO:0000313" key="4">
    <source>
        <dbReference type="EMBL" id="CAF1216363.1"/>
    </source>
</evidence>
<feature type="site" description="Interaction with phosphoserine on interacting protein" evidence="2">
    <location>
        <position position="35"/>
    </location>
</feature>
<evidence type="ECO:0000256" key="2">
    <source>
        <dbReference type="PIRSR" id="PIRSR000868-1"/>
    </source>
</evidence>
<comment type="caution">
    <text evidence="5">The sequence shown here is derived from an EMBL/GenBank/DDBJ whole genome shotgun (WGS) entry which is preliminary data.</text>
</comment>
<dbReference type="PRINTS" id="PR00305">
    <property type="entry name" value="1433ZETA"/>
</dbReference>
<feature type="site" description="Interaction with phosphoserine on interacting protein" evidence="2">
    <location>
        <position position="106"/>
    </location>
</feature>
<evidence type="ECO:0000256" key="1">
    <source>
        <dbReference type="ARBA" id="ARBA00006141"/>
    </source>
</evidence>
<evidence type="ECO:0000313" key="6">
    <source>
        <dbReference type="Proteomes" id="UP000663832"/>
    </source>
</evidence>
<dbReference type="Proteomes" id="UP000663877">
    <property type="component" value="Unassembled WGS sequence"/>
</dbReference>
<dbReference type="InterPro" id="IPR036815">
    <property type="entry name" value="14-3-3_dom_sf"/>
</dbReference>
<protein>
    <recommendedName>
        <fullName evidence="3">14-3-3 domain-containing protein</fullName>
    </recommendedName>
</protein>